<keyword evidence="7 8" id="KW-0472">Membrane</keyword>
<evidence type="ECO:0000256" key="3">
    <source>
        <dbReference type="ARBA" id="ARBA00022448"/>
    </source>
</evidence>
<feature type="transmembrane region" description="Helical" evidence="8">
    <location>
        <begin position="218"/>
        <end position="237"/>
    </location>
</feature>
<dbReference type="Pfam" id="PF01032">
    <property type="entry name" value="FecCD"/>
    <property type="match status" value="1"/>
</dbReference>
<keyword evidence="5 8" id="KW-0812">Transmembrane</keyword>
<evidence type="ECO:0000313" key="9">
    <source>
        <dbReference type="EMBL" id="MCG7321158.1"/>
    </source>
</evidence>
<sequence length="358" mass="37976">MSAEPLTDKPIAPVEPVEPWRRQVEAAATRRSCGGWRRAPGLRVAGWWALAAAAATAYVLWGLDLRAIDQTTLEFILPRRLTTLATMTVVGVGVALATVLFHTVTANRILTPSIMGFDALYLLVQTGTVVLLGVTGSLTLDPVSSFAWQATAMTLLAVALYRWLLVGLGRSLHMVVLVGVVIGGFLRALSTLMQRAMDPTEFIVLQDRFFADFHGADLRLVGVTAVIVALAAAWTIWRAGRLDVLALGRDIAVSLGLDHRRGQLAVLALVALLVAAATALVGPTSFFGLLVAHLAYQTVGTHRHAHVVPAACGAAVVTLVGGQLVLEKALGLEGSLSLVVELLGGVTFLVLLLRRARA</sequence>
<evidence type="ECO:0000256" key="6">
    <source>
        <dbReference type="ARBA" id="ARBA00022989"/>
    </source>
</evidence>
<evidence type="ECO:0000256" key="1">
    <source>
        <dbReference type="ARBA" id="ARBA00004651"/>
    </source>
</evidence>
<dbReference type="InterPro" id="IPR037294">
    <property type="entry name" value="ABC_BtuC-like"/>
</dbReference>
<evidence type="ECO:0000313" key="10">
    <source>
        <dbReference type="Proteomes" id="UP001521931"/>
    </source>
</evidence>
<feature type="transmembrane region" description="Helical" evidence="8">
    <location>
        <begin position="114"/>
        <end position="134"/>
    </location>
</feature>
<dbReference type="RefSeq" id="WP_239262604.1">
    <property type="nucleotide sequence ID" value="NZ_JAKRCV010000008.1"/>
</dbReference>
<evidence type="ECO:0000256" key="2">
    <source>
        <dbReference type="ARBA" id="ARBA00007935"/>
    </source>
</evidence>
<dbReference type="SUPFAM" id="SSF81345">
    <property type="entry name" value="ABC transporter involved in vitamin B12 uptake, BtuC"/>
    <property type="match status" value="1"/>
</dbReference>
<keyword evidence="4" id="KW-1003">Cell membrane</keyword>
<evidence type="ECO:0000256" key="7">
    <source>
        <dbReference type="ARBA" id="ARBA00023136"/>
    </source>
</evidence>
<dbReference type="PANTHER" id="PTHR30472">
    <property type="entry name" value="FERRIC ENTEROBACTIN TRANSPORT SYSTEM PERMEASE PROTEIN"/>
    <property type="match status" value="1"/>
</dbReference>
<keyword evidence="10" id="KW-1185">Reference proteome</keyword>
<feature type="transmembrane region" description="Helical" evidence="8">
    <location>
        <begin position="84"/>
        <end position="102"/>
    </location>
</feature>
<comment type="subcellular location">
    <subcellularLocation>
        <location evidence="1">Cell membrane</location>
        <topology evidence="1">Multi-pass membrane protein</topology>
    </subcellularLocation>
</comment>
<feature type="transmembrane region" description="Helical" evidence="8">
    <location>
        <begin position="171"/>
        <end position="189"/>
    </location>
</feature>
<keyword evidence="6 8" id="KW-1133">Transmembrane helix</keyword>
<proteinExistence type="inferred from homology"/>
<protein>
    <submittedName>
        <fullName evidence="9">Iron chelate uptake ABC transporter family permease subunit</fullName>
    </submittedName>
</protein>
<keyword evidence="3" id="KW-0813">Transport</keyword>
<evidence type="ECO:0000256" key="8">
    <source>
        <dbReference type="SAM" id="Phobius"/>
    </source>
</evidence>
<dbReference type="Gene3D" id="1.10.3470.10">
    <property type="entry name" value="ABC transporter involved in vitamin B12 uptake, BtuC"/>
    <property type="match status" value="1"/>
</dbReference>
<dbReference type="EMBL" id="JAKRCV010000008">
    <property type="protein sequence ID" value="MCG7321158.1"/>
    <property type="molecule type" value="Genomic_DNA"/>
</dbReference>
<accession>A0ABS9PZU5</accession>
<dbReference type="InterPro" id="IPR000522">
    <property type="entry name" value="ABC_transptr_permease_BtuC"/>
</dbReference>
<comment type="similarity">
    <text evidence="2">Belongs to the binding-protein-dependent transport system permease family. FecCD subfamily.</text>
</comment>
<evidence type="ECO:0000256" key="4">
    <source>
        <dbReference type="ARBA" id="ARBA00022475"/>
    </source>
</evidence>
<comment type="caution">
    <text evidence="9">The sequence shown here is derived from an EMBL/GenBank/DDBJ whole genome shotgun (WGS) entry which is preliminary data.</text>
</comment>
<gene>
    <name evidence="9" type="ORF">MHL29_04510</name>
</gene>
<feature type="transmembrane region" description="Helical" evidence="8">
    <location>
        <begin position="332"/>
        <end position="353"/>
    </location>
</feature>
<name>A0ABS9PZU5_9MICO</name>
<dbReference type="PANTHER" id="PTHR30472:SF19">
    <property type="entry name" value="PETROBACTIN IMPORT SYSTEM PERMEASE PROTEIN YCLO"/>
    <property type="match status" value="1"/>
</dbReference>
<feature type="transmembrane region" description="Helical" evidence="8">
    <location>
        <begin position="146"/>
        <end position="165"/>
    </location>
</feature>
<feature type="transmembrane region" description="Helical" evidence="8">
    <location>
        <begin position="307"/>
        <end position="326"/>
    </location>
</feature>
<feature type="transmembrane region" description="Helical" evidence="8">
    <location>
        <begin position="45"/>
        <end position="63"/>
    </location>
</feature>
<feature type="transmembrane region" description="Helical" evidence="8">
    <location>
        <begin position="264"/>
        <end position="295"/>
    </location>
</feature>
<dbReference type="Proteomes" id="UP001521931">
    <property type="component" value="Unassembled WGS sequence"/>
</dbReference>
<reference evidence="9 10" key="1">
    <citation type="submission" date="2022-02" db="EMBL/GenBank/DDBJ databases">
        <title>Uncovering new skin microbiome diversity through culturing and metagenomics.</title>
        <authorList>
            <person name="Conlan S."/>
            <person name="Deming C."/>
            <person name="Nisc Comparative Sequencing Program N."/>
            <person name="Segre J.A."/>
        </authorList>
    </citation>
    <scope>NUCLEOTIDE SEQUENCE [LARGE SCALE GENOMIC DNA]</scope>
    <source>
        <strain evidence="9 10">ACRQZ</strain>
    </source>
</reference>
<evidence type="ECO:0000256" key="5">
    <source>
        <dbReference type="ARBA" id="ARBA00022692"/>
    </source>
</evidence>
<organism evidence="9 10">
    <name type="scientific">Arsenicicoccus bolidensis</name>
    <dbReference type="NCBI Taxonomy" id="229480"/>
    <lineage>
        <taxon>Bacteria</taxon>
        <taxon>Bacillati</taxon>
        <taxon>Actinomycetota</taxon>
        <taxon>Actinomycetes</taxon>
        <taxon>Micrococcales</taxon>
        <taxon>Intrasporangiaceae</taxon>
        <taxon>Arsenicicoccus</taxon>
    </lineage>
</organism>